<dbReference type="Proteomes" id="UP000308528">
    <property type="component" value="Unassembled WGS sequence"/>
</dbReference>
<dbReference type="NCBIfam" id="TIGR01409">
    <property type="entry name" value="TAT_signal_seq"/>
    <property type="match status" value="1"/>
</dbReference>
<evidence type="ECO:0000259" key="1">
    <source>
        <dbReference type="Pfam" id="PF01408"/>
    </source>
</evidence>
<name>A0A4S4NSB1_9BACT</name>
<dbReference type="InterPro" id="IPR019546">
    <property type="entry name" value="TAT_signal_bac_arc"/>
</dbReference>
<dbReference type="SUPFAM" id="SSF51735">
    <property type="entry name" value="NAD(P)-binding Rossmann-fold domains"/>
    <property type="match status" value="1"/>
</dbReference>
<protein>
    <submittedName>
        <fullName evidence="3">Twin-arginine translocation signal domain-containing protein</fullName>
    </submittedName>
</protein>
<dbReference type="Pfam" id="PF01408">
    <property type="entry name" value="GFO_IDH_MocA"/>
    <property type="match status" value="1"/>
</dbReference>
<accession>A0A4S4NSB1</accession>
<dbReference type="InterPro" id="IPR050463">
    <property type="entry name" value="Gfo/Idh/MocA_oxidrdct_glycsds"/>
</dbReference>
<dbReference type="Gene3D" id="3.40.50.720">
    <property type="entry name" value="NAD(P)-binding Rossmann-like Domain"/>
    <property type="match status" value="1"/>
</dbReference>
<reference evidence="3 4" key="1">
    <citation type="submission" date="2019-04" db="EMBL/GenBank/DDBJ databases">
        <title>Lewinella litorea sp. nov., isolated from a marine sand.</title>
        <authorList>
            <person name="Yoon J.-H."/>
        </authorList>
    </citation>
    <scope>NUCLEOTIDE SEQUENCE [LARGE SCALE GENOMIC DNA]</scope>
    <source>
        <strain evidence="3 4">HSMS-39</strain>
    </source>
</reference>
<dbReference type="InterPro" id="IPR036291">
    <property type="entry name" value="NAD(P)-bd_dom_sf"/>
</dbReference>
<dbReference type="PANTHER" id="PTHR43818:SF5">
    <property type="entry name" value="OXIDOREDUCTASE FAMILY PROTEIN"/>
    <property type="match status" value="1"/>
</dbReference>
<dbReference type="PANTHER" id="PTHR43818">
    <property type="entry name" value="BCDNA.GH03377"/>
    <property type="match status" value="1"/>
</dbReference>
<dbReference type="EMBL" id="SRSF01000001">
    <property type="protein sequence ID" value="THH41331.1"/>
    <property type="molecule type" value="Genomic_DNA"/>
</dbReference>
<feature type="domain" description="Gfo/Idh/MocA-like oxidoreductase bacterial type C-terminal" evidence="2">
    <location>
        <begin position="199"/>
        <end position="260"/>
    </location>
</feature>
<dbReference type="Pfam" id="PF19051">
    <property type="entry name" value="GFO_IDH_MocA_C2"/>
    <property type="match status" value="1"/>
</dbReference>
<dbReference type="Gene3D" id="3.30.360.10">
    <property type="entry name" value="Dihydrodipicolinate Reductase, domain 2"/>
    <property type="match status" value="1"/>
</dbReference>
<dbReference type="InterPro" id="IPR043906">
    <property type="entry name" value="Gfo/Idh/MocA_OxRdtase_bact_C"/>
</dbReference>
<dbReference type="PROSITE" id="PS51318">
    <property type="entry name" value="TAT"/>
    <property type="match status" value="1"/>
</dbReference>
<evidence type="ECO:0000313" key="3">
    <source>
        <dbReference type="EMBL" id="THH41331.1"/>
    </source>
</evidence>
<organism evidence="3 4">
    <name type="scientific">Neolewinella litorea</name>
    <dbReference type="NCBI Taxonomy" id="2562452"/>
    <lineage>
        <taxon>Bacteria</taxon>
        <taxon>Pseudomonadati</taxon>
        <taxon>Bacteroidota</taxon>
        <taxon>Saprospiria</taxon>
        <taxon>Saprospirales</taxon>
        <taxon>Lewinellaceae</taxon>
        <taxon>Neolewinella</taxon>
    </lineage>
</organism>
<dbReference type="InterPro" id="IPR000683">
    <property type="entry name" value="Gfo/Idh/MocA-like_OxRdtase_N"/>
</dbReference>
<gene>
    <name evidence="3" type="ORF">E4021_01665</name>
</gene>
<evidence type="ECO:0000259" key="2">
    <source>
        <dbReference type="Pfam" id="PF19051"/>
    </source>
</evidence>
<dbReference type="InterPro" id="IPR006311">
    <property type="entry name" value="TAT_signal"/>
</dbReference>
<dbReference type="AlphaFoldDB" id="A0A4S4NSB1"/>
<dbReference type="OrthoDB" id="9795543at2"/>
<dbReference type="GO" id="GO:0000166">
    <property type="term" value="F:nucleotide binding"/>
    <property type="evidence" value="ECO:0007669"/>
    <property type="project" value="InterPro"/>
</dbReference>
<comment type="caution">
    <text evidence="3">The sequence shown here is derived from an EMBL/GenBank/DDBJ whole genome shotgun (WGS) entry which is preliminary data.</text>
</comment>
<sequence length="437" mass="48202">MANRRTFLKTSALTTAGLSMGLPLHSQVMGANDTVNVAVFGTNSRGAYLARTFAGAQNCKVIGIGDVDTRAIEKGQKAVMDGGGDKPMGHQDFRTFLENPDVDAVVIATPDHWHTPMAIMALDAGKHVYVEKPCSHNPAEGEMLIAKQKSSGLKVQMGNQTRSSISLNRIVGEIHDGLIGNAYAAKAWYANNRGPIGEHEPAPVPEWLNWELWQGPAPRQDFDALLVHYNWHWFWKYGTGELLNNGTHEVDMCRWALDVDFPERVTSSGGRFAYDDAWEAYDTQLASFNFPGDKHIHWDGRSCNALPLWERGRGAMIYGTEGSVLMDRSGYIVYDSQGKEIRHEEETGKSISMDTTGGGNLDELHIANFINGVNSDEPLNSEVADANTSVTICHLGNMAQRTQSVLMTDTETGKPQQNSDAMALWSRDYEDGWKPNV</sequence>
<keyword evidence="4" id="KW-1185">Reference proteome</keyword>
<feature type="domain" description="Gfo/Idh/MocA-like oxidoreductase N-terminal" evidence="1">
    <location>
        <begin position="35"/>
        <end position="158"/>
    </location>
</feature>
<proteinExistence type="predicted"/>
<dbReference type="SUPFAM" id="SSF55347">
    <property type="entry name" value="Glyceraldehyde-3-phosphate dehydrogenase-like, C-terminal domain"/>
    <property type="match status" value="1"/>
</dbReference>
<evidence type="ECO:0000313" key="4">
    <source>
        <dbReference type="Proteomes" id="UP000308528"/>
    </source>
</evidence>
<dbReference type="RefSeq" id="WP_136456157.1">
    <property type="nucleotide sequence ID" value="NZ_SRSF01000001.1"/>
</dbReference>